<keyword evidence="9" id="KW-1185">Reference proteome</keyword>
<evidence type="ECO:0000256" key="2">
    <source>
        <dbReference type="ARBA" id="ARBA00022553"/>
    </source>
</evidence>
<keyword evidence="4" id="KW-0479">Metal-binding</keyword>
<dbReference type="GO" id="GO:0005829">
    <property type="term" value="C:cytosol"/>
    <property type="evidence" value="ECO:0007669"/>
    <property type="project" value="TreeGrafter"/>
</dbReference>
<dbReference type="GO" id="GO:0016805">
    <property type="term" value="F:dipeptidase activity"/>
    <property type="evidence" value="ECO:0007669"/>
    <property type="project" value="TreeGrafter"/>
</dbReference>
<dbReference type="GO" id="GO:0046872">
    <property type="term" value="F:metal ion binding"/>
    <property type="evidence" value="ECO:0007669"/>
    <property type="project" value="UniProtKB-KW"/>
</dbReference>
<dbReference type="Gene3D" id="3.40.630.10">
    <property type="entry name" value="Zn peptidases"/>
    <property type="match status" value="1"/>
</dbReference>
<dbReference type="PANTHER" id="PTHR43270">
    <property type="entry name" value="BETA-ALA-HIS DIPEPTIDASE"/>
    <property type="match status" value="1"/>
</dbReference>
<keyword evidence="2" id="KW-0597">Phosphoprotein</keyword>
<feature type="domain" description="Peptidase M20 dimerisation" evidence="7">
    <location>
        <begin position="280"/>
        <end position="439"/>
    </location>
</feature>
<comment type="caution">
    <text evidence="8">The sequence shown here is derived from an EMBL/GenBank/DDBJ whole genome shotgun (WGS) entry which is preliminary data.</text>
</comment>
<dbReference type="CDD" id="cd05676">
    <property type="entry name" value="M20_dipept_like_CNDP"/>
    <property type="match status" value="1"/>
</dbReference>
<dbReference type="FunFam" id="3.30.70.360:FF:000008">
    <property type="entry name" value="Cytosolic non-specific dipeptidase"/>
    <property type="match status" value="1"/>
</dbReference>
<proteinExistence type="inferred from homology"/>
<accession>A0A2T7PJ02</accession>
<dbReference type="InterPro" id="IPR051458">
    <property type="entry name" value="Cyt/Met_Dipeptidase"/>
</dbReference>
<evidence type="ECO:0000256" key="1">
    <source>
        <dbReference type="ARBA" id="ARBA00006247"/>
    </source>
</evidence>
<dbReference type="OrthoDB" id="7832001at2759"/>
<keyword evidence="3" id="KW-0645">Protease</keyword>
<dbReference type="Proteomes" id="UP000245119">
    <property type="component" value="Linkage Group LG3"/>
</dbReference>
<evidence type="ECO:0000259" key="7">
    <source>
        <dbReference type="Pfam" id="PF07687"/>
    </source>
</evidence>
<sequence>MGRMTKFVHCHISVLWQSTVNRRRGTWIFLGRTFRLPACTVYGQTPSQSFSSRNREHNKYSDTAAFRLDSTEGKTMEKLYQHVDNNKDRYVKRLADAVAIQSVSAWPEKRPEIRRMVEWTAELLRAQGGECTLKELGNQTLPDGTVLELPPALLGTLGNDPNKKTLLVYGHLDVQPAHKEDGWDTEPFKLTDVDGKLYGRGATDDKGPVLDWINAIEAMQELEIPIPVNLKFILEGMEESGSEGLDELVFGLKETFLKDVDYVCISDNYWLGKKKPCLTYGLRGICYFFLEVECAKMDLHSGVHGGSVHEAMADLIALMNSLVDARGKILVPGVYESVKKLTEEEMALYESIDFDLEEYRQDVGVQRLIHNKKEDILMHRWRYPSLSLHGIEGAFSGSGQKTVIPRKVVGKFSIRLVPDQEPEVIEQQVRTYLENIHKERGSPNTVRVLMPHGARAWVSDFNDPNYRAGRAAMKKVFGVEPDMTREGGSIPVTLTFQEVTQKNVMLLPVGSSDDGAHSQNEKINLVNYINGVKLLATYMDELSRL</sequence>
<dbReference type="PANTHER" id="PTHR43270:SF4">
    <property type="entry name" value="CARNOSINE DIPEPTIDASE 2, ISOFORM A"/>
    <property type="match status" value="1"/>
</dbReference>
<dbReference type="PROSITE" id="PS00759">
    <property type="entry name" value="ARGE_DAPE_CPG2_2"/>
    <property type="match status" value="1"/>
</dbReference>
<dbReference type="InterPro" id="IPR002933">
    <property type="entry name" value="Peptidase_M20"/>
</dbReference>
<name>A0A2T7PJ02_POMCA</name>
<dbReference type="STRING" id="400727.A0A2T7PJ02"/>
<evidence type="ECO:0000313" key="8">
    <source>
        <dbReference type="EMBL" id="PVD33413.1"/>
    </source>
</evidence>
<organism evidence="8 9">
    <name type="scientific">Pomacea canaliculata</name>
    <name type="common">Golden apple snail</name>
    <dbReference type="NCBI Taxonomy" id="400727"/>
    <lineage>
        <taxon>Eukaryota</taxon>
        <taxon>Metazoa</taxon>
        <taxon>Spiralia</taxon>
        <taxon>Lophotrochozoa</taxon>
        <taxon>Mollusca</taxon>
        <taxon>Gastropoda</taxon>
        <taxon>Caenogastropoda</taxon>
        <taxon>Architaenioglossa</taxon>
        <taxon>Ampullarioidea</taxon>
        <taxon>Ampullariidae</taxon>
        <taxon>Pomacea</taxon>
    </lineage>
</organism>
<dbReference type="Gene3D" id="3.30.70.360">
    <property type="match status" value="1"/>
</dbReference>
<dbReference type="Pfam" id="PF07687">
    <property type="entry name" value="M20_dimer"/>
    <property type="match status" value="1"/>
</dbReference>
<dbReference type="InterPro" id="IPR001261">
    <property type="entry name" value="ArgE/DapE_CS"/>
</dbReference>
<reference evidence="8 9" key="1">
    <citation type="submission" date="2018-04" db="EMBL/GenBank/DDBJ databases">
        <title>The genome of golden apple snail Pomacea canaliculata provides insight into stress tolerance and invasive adaptation.</title>
        <authorList>
            <person name="Liu C."/>
            <person name="Liu B."/>
            <person name="Ren Y."/>
            <person name="Zhang Y."/>
            <person name="Wang H."/>
            <person name="Li S."/>
            <person name="Jiang F."/>
            <person name="Yin L."/>
            <person name="Zhang G."/>
            <person name="Qian W."/>
            <person name="Fan W."/>
        </authorList>
    </citation>
    <scope>NUCLEOTIDE SEQUENCE [LARGE SCALE GENOMIC DNA]</scope>
    <source>
        <strain evidence="8">SZHN2017</strain>
        <tissue evidence="8">Muscle</tissue>
    </source>
</reference>
<dbReference type="Pfam" id="PF01546">
    <property type="entry name" value="Peptidase_M20"/>
    <property type="match status" value="1"/>
</dbReference>
<keyword evidence="6" id="KW-0482">Metalloprotease</keyword>
<dbReference type="GO" id="GO:0006508">
    <property type="term" value="P:proteolysis"/>
    <property type="evidence" value="ECO:0007669"/>
    <property type="project" value="UniProtKB-KW"/>
</dbReference>
<keyword evidence="5" id="KW-0378">Hydrolase</keyword>
<evidence type="ECO:0000313" key="9">
    <source>
        <dbReference type="Proteomes" id="UP000245119"/>
    </source>
</evidence>
<dbReference type="GO" id="GO:0008237">
    <property type="term" value="F:metallopeptidase activity"/>
    <property type="evidence" value="ECO:0007669"/>
    <property type="project" value="UniProtKB-KW"/>
</dbReference>
<evidence type="ECO:0000256" key="5">
    <source>
        <dbReference type="ARBA" id="ARBA00022801"/>
    </source>
</evidence>
<dbReference type="InterPro" id="IPR011650">
    <property type="entry name" value="Peptidase_M20_dimer"/>
</dbReference>
<dbReference type="OMA" id="CNVKFMI"/>
<evidence type="ECO:0000256" key="4">
    <source>
        <dbReference type="ARBA" id="ARBA00022723"/>
    </source>
</evidence>
<evidence type="ECO:0000256" key="3">
    <source>
        <dbReference type="ARBA" id="ARBA00022670"/>
    </source>
</evidence>
<evidence type="ECO:0000256" key="6">
    <source>
        <dbReference type="ARBA" id="ARBA00023049"/>
    </source>
</evidence>
<gene>
    <name evidence="8" type="ORF">C0Q70_04669</name>
</gene>
<dbReference type="EMBL" id="PZQS01000003">
    <property type="protein sequence ID" value="PVD33413.1"/>
    <property type="molecule type" value="Genomic_DNA"/>
</dbReference>
<comment type="similarity">
    <text evidence="1">Belongs to the peptidase M20A family.</text>
</comment>
<protein>
    <recommendedName>
        <fullName evidence="7">Peptidase M20 dimerisation domain-containing protein</fullName>
    </recommendedName>
</protein>
<dbReference type="SUPFAM" id="SSF53187">
    <property type="entry name" value="Zn-dependent exopeptidases"/>
    <property type="match status" value="1"/>
</dbReference>
<dbReference type="AlphaFoldDB" id="A0A2T7PJ02"/>